<evidence type="ECO:0000256" key="2">
    <source>
        <dbReference type="ARBA" id="ARBA00022741"/>
    </source>
</evidence>
<dbReference type="PANTHER" id="PTHR43585:SF2">
    <property type="entry name" value="ATP-GRASP ENZYME FSQD"/>
    <property type="match status" value="1"/>
</dbReference>
<evidence type="ECO:0000313" key="7">
    <source>
        <dbReference type="Proteomes" id="UP000199356"/>
    </source>
</evidence>
<organism evidence="6 7">
    <name type="scientific">Tranquillimonas alkanivorans</name>
    <dbReference type="NCBI Taxonomy" id="441119"/>
    <lineage>
        <taxon>Bacteria</taxon>
        <taxon>Pseudomonadati</taxon>
        <taxon>Pseudomonadota</taxon>
        <taxon>Alphaproteobacteria</taxon>
        <taxon>Rhodobacterales</taxon>
        <taxon>Roseobacteraceae</taxon>
        <taxon>Tranquillimonas</taxon>
    </lineage>
</organism>
<dbReference type="PROSITE" id="PS50975">
    <property type="entry name" value="ATP_GRASP"/>
    <property type="match status" value="1"/>
</dbReference>
<sequence length="424" mass="48643">MSIKVAVVGFEEASRDYFEDRLRTDEVHFVNAISRDECIIHDSDYPFEERLEAGHTRMEDADVHAVITYWDFPASMLTAFLAEREGTPYASTSAVLKCEHKYWFRQEQAKVVDTPAFASFNPFADDPLSEIGMDYPFWVKPVVGHSSMLGFEIKNEDDFKKALAEIREGIEQMTRPFRYAIEHVDMPQELKDKGTCLCMAEEIISKGEQYTLEGYVRNGKVFVYGVVASVRHPNGHTFSRYQYPAKLEQVIVDRMIETTEKIIGQIGFDGSPFNIEFFHDEDADRLHVVEINSRLSQSHSDLFYKVDGQTHQQIAVNLALDEEPEWKRGEGEFNVAGKCFLRYFEDAVVTRVPTEADIAKVKAEMPDVRVDSNVGEGTRLSELEEQESYSYEVADIFIGADSEEELLRKYDRAVELLNYQFEAV</sequence>
<dbReference type="AlphaFoldDB" id="A0A1I5LJ20"/>
<dbReference type="Pfam" id="PF13535">
    <property type="entry name" value="ATP-grasp_4"/>
    <property type="match status" value="1"/>
</dbReference>
<dbReference type="InterPro" id="IPR011761">
    <property type="entry name" value="ATP-grasp"/>
</dbReference>
<dbReference type="PANTHER" id="PTHR43585">
    <property type="entry name" value="FUMIPYRROLE BIOSYNTHESIS PROTEIN C"/>
    <property type="match status" value="1"/>
</dbReference>
<gene>
    <name evidence="6" type="ORF">SAMN04488047_101678</name>
</gene>
<dbReference type="GO" id="GO:0005524">
    <property type="term" value="F:ATP binding"/>
    <property type="evidence" value="ECO:0007669"/>
    <property type="project" value="UniProtKB-UniRule"/>
</dbReference>
<dbReference type="EMBL" id="FOXA01000001">
    <property type="protein sequence ID" value="SFO97369.1"/>
    <property type="molecule type" value="Genomic_DNA"/>
</dbReference>
<protein>
    <submittedName>
        <fullName evidence="6">ATP-grasp domain-containing protein</fullName>
    </submittedName>
</protein>
<evidence type="ECO:0000313" key="6">
    <source>
        <dbReference type="EMBL" id="SFO97369.1"/>
    </source>
</evidence>
<keyword evidence="2 4" id="KW-0547">Nucleotide-binding</keyword>
<name>A0A1I5LJ20_9RHOB</name>
<dbReference type="OrthoDB" id="8441067at2"/>
<keyword evidence="3 4" id="KW-0067">ATP-binding</keyword>
<evidence type="ECO:0000256" key="4">
    <source>
        <dbReference type="PROSITE-ProRule" id="PRU00409"/>
    </source>
</evidence>
<dbReference type="GO" id="GO:0046872">
    <property type="term" value="F:metal ion binding"/>
    <property type="evidence" value="ECO:0007669"/>
    <property type="project" value="InterPro"/>
</dbReference>
<keyword evidence="7" id="KW-1185">Reference proteome</keyword>
<dbReference type="RefSeq" id="WP_093417591.1">
    <property type="nucleotide sequence ID" value="NZ_FOXA01000001.1"/>
</dbReference>
<proteinExistence type="predicted"/>
<dbReference type="GO" id="GO:0016874">
    <property type="term" value="F:ligase activity"/>
    <property type="evidence" value="ECO:0007669"/>
    <property type="project" value="UniProtKB-KW"/>
</dbReference>
<evidence type="ECO:0000256" key="1">
    <source>
        <dbReference type="ARBA" id="ARBA00022598"/>
    </source>
</evidence>
<dbReference type="STRING" id="441119.SAMN04488047_101678"/>
<evidence type="ECO:0000259" key="5">
    <source>
        <dbReference type="PROSITE" id="PS50975"/>
    </source>
</evidence>
<keyword evidence="1" id="KW-0436">Ligase</keyword>
<reference evidence="6 7" key="1">
    <citation type="submission" date="2016-10" db="EMBL/GenBank/DDBJ databases">
        <authorList>
            <person name="de Groot N.N."/>
        </authorList>
    </citation>
    <scope>NUCLEOTIDE SEQUENCE [LARGE SCALE GENOMIC DNA]</scope>
    <source>
        <strain evidence="6 7">DSM 19547</strain>
    </source>
</reference>
<dbReference type="SUPFAM" id="SSF56059">
    <property type="entry name" value="Glutathione synthetase ATP-binding domain-like"/>
    <property type="match status" value="1"/>
</dbReference>
<dbReference type="Proteomes" id="UP000199356">
    <property type="component" value="Unassembled WGS sequence"/>
</dbReference>
<feature type="domain" description="ATP-grasp" evidence="5">
    <location>
        <begin position="101"/>
        <end position="320"/>
    </location>
</feature>
<evidence type="ECO:0000256" key="3">
    <source>
        <dbReference type="ARBA" id="ARBA00022840"/>
    </source>
</evidence>
<dbReference type="InterPro" id="IPR052032">
    <property type="entry name" value="ATP-dep_AA_Ligase"/>
</dbReference>
<accession>A0A1I5LJ20</accession>
<dbReference type="Gene3D" id="3.30.470.20">
    <property type="entry name" value="ATP-grasp fold, B domain"/>
    <property type="match status" value="1"/>
</dbReference>